<proteinExistence type="predicted"/>
<evidence type="ECO:0000256" key="1">
    <source>
        <dbReference type="SAM" id="MobiDB-lite"/>
    </source>
</evidence>
<dbReference type="InterPro" id="IPR042566">
    <property type="entry name" value="L1_C"/>
</dbReference>
<sequence>GNPAKAKQLREITYGEHKVMVFQDRAQSTLIAQRALRPVTKALSERNIRFRWNYPFALVVIHQKVITSPADVPAFQQALGLSTDTVEDRTRLATERDKQWPQKGRNCSASPKNDSDGPPRGQTYLRPQKAQRTECHKELTISFNSVSSC</sequence>
<evidence type="ECO:0000313" key="2">
    <source>
        <dbReference type="EMBL" id="CAH2329667.1"/>
    </source>
</evidence>
<dbReference type="AlphaFoldDB" id="A0AAD1TL20"/>
<feature type="non-terminal residue" evidence="2">
    <location>
        <position position="1"/>
    </location>
</feature>
<dbReference type="EMBL" id="CAKOES020000003">
    <property type="protein sequence ID" value="CAH2329667.1"/>
    <property type="molecule type" value="Genomic_DNA"/>
</dbReference>
<evidence type="ECO:0000313" key="3">
    <source>
        <dbReference type="Proteomes" id="UP001295444"/>
    </source>
</evidence>
<gene>
    <name evidence="2" type="ORF">PECUL_23A041676</name>
</gene>
<accession>A0AAD1TL20</accession>
<dbReference type="Gene3D" id="3.30.250.20">
    <property type="entry name" value="L1 transposable element, C-terminal domain"/>
    <property type="match status" value="1"/>
</dbReference>
<feature type="region of interest" description="Disordered" evidence="1">
    <location>
        <begin position="87"/>
        <end position="132"/>
    </location>
</feature>
<comment type="caution">
    <text evidence="2">The sequence shown here is derived from an EMBL/GenBank/DDBJ whole genome shotgun (WGS) entry which is preliminary data.</text>
</comment>
<keyword evidence="3" id="KW-1185">Reference proteome</keyword>
<name>A0AAD1TL20_PELCU</name>
<organism evidence="2 3">
    <name type="scientific">Pelobates cultripes</name>
    <name type="common">Western spadefoot toad</name>
    <dbReference type="NCBI Taxonomy" id="61616"/>
    <lineage>
        <taxon>Eukaryota</taxon>
        <taxon>Metazoa</taxon>
        <taxon>Chordata</taxon>
        <taxon>Craniata</taxon>
        <taxon>Vertebrata</taxon>
        <taxon>Euteleostomi</taxon>
        <taxon>Amphibia</taxon>
        <taxon>Batrachia</taxon>
        <taxon>Anura</taxon>
        <taxon>Pelobatoidea</taxon>
        <taxon>Pelobatidae</taxon>
        <taxon>Pelobates</taxon>
    </lineage>
</organism>
<protein>
    <submittedName>
        <fullName evidence="2">Uncharacterized protein</fullName>
    </submittedName>
</protein>
<dbReference type="Proteomes" id="UP001295444">
    <property type="component" value="Unassembled WGS sequence"/>
</dbReference>
<feature type="compositionally biased region" description="Basic and acidic residues" evidence="1">
    <location>
        <begin position="87"/>
        <end position="100"/>
    </location>
</feature>
<reference evidence="2" key="1">
    <citation type="submission" date="2022-03" db="EMBL/GenBank/DDBJ databases">
        <authorList>
            <person name="Alioto T."/>
            <person name="Alioto T."/>
            <person name="Gomez Garrido J."/>
        </authorList>
    </citation>
    <scope>NUCLEOTIDE SEQUENCE</scope>
</reference>